<dbReference type="CDD" id="cd03789">
    <property type="entry name" value="GT9_LPS_heptosyltransferase"/>
    <property type="match status" value="1"/>
</dbReference>
<proteinExistence type="predicted"/>
<keyword evidence="2 3" id="KW-0808">Transferase</keyword>
<dbReference type="InterPro" id="IPR051199">
    <property type="entry name" value="LPS_LOS_Heptosyltrfase"/>
</dbReference>
<evidence type="ECO:0000256" key="2">
    <source>
        <dbReference type="ARBA" id="ARBA00022679"/>
    </source>
</evidence>
<dbReference type="Pfam" id="PF01075">
    <property type="entry name" value="Glyco_transf_9"/>
    <property type="match status" value="1"/>
</dbReference>
<dbReference type="EMBL" id="ADCP02000001">
    <property type="protein sequence ID" value="EFV45427.1"/>
    <property type="molecule type" value="Genomic_DNA"/>
</dbReference>
<dbReference type="eggNOG" id="COG0859">
    <property type="taxonomic scope" value="Bacteria"/>
</dbReference>
<comment type="caution">
    <text evidence="3">The sequence shown here is derived from an EMBL/GenBank/DDBJ whole genome shotgun (WGS) entry which is preliminary data.</text>
</comment>
<dbReference type="Proteomes" id="UP000006034">
    <property type="component" value="Unassembled WGS sequence"/>
</dbReference>
<keyword evidence="1" id="KW-0328">Glycosyltransferase</keyword>
<dbReference type="OrthoDB" id="9760688at2"/>
<dbReference type="SUPFAM" id="SSF53756">
    <property type="entry name" value="UDP-Glycosyltransferase/glycogen phosphorylase"/>
    <property type="match status" value="1"/>
</dbReference>
<evidence type="ECO:0000313" key="3">
    <source>
        <dbReference type="EMBL" id="EFV45427.1"/>
    </source>
</evidence>
<dbReference type="HOGENOM" id="CLU_038371_3_0_7"/>
<protein>
    <submittedName>
        <fullName evidence="3">Heptosyltransferase II</fullName>
    </submittedName>
</protein>
<dbReference type="Gene3D" id="3.40.50.2000">
    <property type="entry name" value="Glycogen Phosphorylase B"/>
    <property type="match status" value="2"/>
</dbReference>
<dbReference type="PANTHER" id="PTHR30160">
    <property type="entry name" value="TETRAACYLDISACCHARIDE 4'-KINASE-RELATED"/>
    <property type="match status" value="1"/>
</dbReference>
<sequence length="343" mass="38374">MAVDLATFSPKRILVCQLRQIGDVVLATPSIELLKRRYPDAEIHLLTEKKCAPLLEHNPHLGKVWALDKKVLSSLPQEIAWYWHVARTGYDLVVDFQQLPRCRWVVAFSGAPARLSYTPPWYTRLLYTHSSDMLDGYSAMSKASVLRPLGIEWNGERPRVYLTDEEHAFARTLLAQAGLQPEQRLITLDPTHRQPTRRWPLAHYAGLVSLLAERDASLRFLPLWGPGEEAEIQELSRLCPAGSLLLPERMLSLREMAACIAEADLHIGNCSAPRHIAVAVGTPTLTVLGSTTPAWTFPSPEHADIALNLPCQHCNRNHCPDPRCLTGMLPGPVADKAMEMLKK</sequence>
<evidence type="ECO:0000256" key="1">
    <source>
        <dbReference type="ARBA" id="ARBA00022676"/>
    </source>
</evidence>
<reference evidence="3 4" key="1">
    <citation type="submission" date="2010-10" db="EMBL/GenBank/DDBJ databases">
        <authorList>
            <consortium name="The Broad Institute Genome Sequencing Platform"/>
            <person name="Ward D."/>
            <person name="Earl A."/>
            <person name="Feldgarden M."/>
            <person name="Young S.K."/>
            <person name="Gargeya S."/>
            <person name="Zeng Q."/>
            <person name="Alvarado L."/>
            <person name="Berlin A."/>
            <person name="Bochicchio J."/>
            <person name="Chapman S.B."/>
            <person name="Chen Z."/>
            <person name="Freedman E."/>
            <person name="Gellesch M."/>
            <person name="Goldberg J."/>
            <person name="Griggs A."/>
            <person name="Gujja S."/>
            <person name="Heilman E."/>
            <person name="Heiman D."/>
            <person name="Howarth C."/>
            <person name="Mehta T."/>
            <person name="Neiman D."/>
            <person name="Pearson M."/>
            <person name="Roberts A."/>
            <person name="Saif S."/>
            <person name="Shea T."/>
            <person name="Shenoy N."/>
            <person name="Sisk P."/>
            <person name="Stolte C."/>
            <person name="Sykes S."/>
            <person name="White J."/>
            <person name="Yandava C."/>
            <person name="Allen-Vercoe E."/>
            <person name="Sibley C."/>
            <person name="Ambrose C.E."/>
            <person name="Strauss J."/>
            <person name="Daigneault M."/>
            <person name="Haas B."/>
            <person name="Nusbaum C."/>
            <person name="Birren B."/>
        </authorList>
    </citation>
    <scope>NUCLEOTIDE SEQUENCE [LARGE SCALE GENOMIC DNA]</scope>
    <source>
        <strain evidence="3 4">3_1_6</strain>
    </source>
</reference>
<accession>E5Y3H5</accession>
<reference evidence="3 4" key="2">
    <citation type="submission" date="2013-04" db="EMBL/GenBank/DDBJ databases">
        <title>The Genome Sequence of Bilophila wadsworthia 3_1_6.</title>
        <authorList>
            <consortium name="The Broad Institute Genomics Platform"/>
            <person name="Earl A."/>
            <person name="Ward D."/>
            <person name="Feldgarden M."/>
            <person name="Gevers D."/>
            <person name="Sibley C."/>
            <person name="Strauss J."/>
            <person name="Allen-Vercoe E."/>
            <person name="Walker B."/>
            <person name="Young S."/>
            <person name="Zeng Q."/>
            <person name="Gargeya S."/>
            <person name="Fitzgerald M."/>
            <person name="Haas B."/>
            <person name="Abouelleil A."/>
            <person name="Allen A.W."/>
            <person name="Alvarado L."/>
            <person name="Arachchi H.M."/>
            <person name="Berlin A.M."/>
            <person name="Chapman S.B."/>
            <person name="Gainer-Dewar J."/>
            <person name="Goldberg J."/>
            <person name="Griggs A."/>
            <person name="Gujja S."/>
            <person name="Hansen M."/>
            <person name="Howarth C."/>
            <person name="Imamovic A."/>
            <person name="Ireland A."/>
            <person name="Larimer J."/>
            <person name="McCowan C."/>
            <person name="Murphy C."/>
            <person name="Pearson M."/>
            <person name="Poon T.W."/>
            <person name="Priest M."/>
            <person name="Roberts A."/>
            <person name="Saif S."/>
            <person name="Shea T."/>
            <person name="Sisk P."/>
            <person name="Sykes S."/>
            <person name="Wortman J."/>
            <person name="Nusbaum C."/>
            <person name="Birren B."/>
        </authorList>
    </citation>
    <scope>NUCLEOTIDE SEQUENCE [LARGE SCALE GENOMIC DNA]</scope>
    <source>
        <strain evidence="3 4">3_1_6</strain>
    </source>
</reference>
<name>E5Y3H5_BILW3</name>
<dbReference type="AlphaFoldDB" id="E5Y3H5"/>
<dbReference type="STRING" id="563192.HMPREF0179_00736"/>
<dbReference type="GO" id="GO:0005829">
    <property type="term" value="C:cytosol"/>
    <property type="evidence" value="ECO:0007669"/>
    <property type="project" value="TreeGrafter"/>
</dbReference>
<dbReference type="GO" id="GO:0008713">
    <property type="term" value="F:ADP-heptose-lipopolysaccharide heptosyltransferase activity"/>
    <property type="evidence" value="ECO:0007669"/>
    <property type="project" value="TreeGrafter"/>
</dbReference>
<evidence type="ECO:0000313" key="4">
    <source>
        <dbReference type="Proteomes" id="UP000006034"/>
    </source>
</evidence>
<dbReference type="GO" id="GO:0009244">
    <property type="term" value="P:lipopolysaccharide core region biosynthetic process"/>
    <property type="evidence" value="ECO:0007669"/>
    <property type="project" value="TreeGrafter"/>
</dbReference>
<dbReference type="InterPro" id="IPR002201">
    <property type="entry name" value="Glyco_trans_9"/>
</dbReference>
<gene>
    <name evidence="3" type="ORF">HMPREF0179_00736</name>
</gene>
<dbReference type="RefSeq" id="WP_005025108.1">
    <property type="nucleotide sequence ID" value="NZ_KE150238.1"/>
</dbReference>
<dbReference type="GeneID" id="78085877"/>
<organism evidence="3 4">
    <name type="scientific">Bilophila wadsworthia (strain 3_1_6)</name>
    <dbReference type="NCBI Taxonomy" id="563192"/>
    <lineage>
        <taxon>Bacteria</taxon>
        <taxon>Pseudomonadati</taxon>
        <taxon>Thermodesulfobacteriota</taxon>
        <taxon>Desulfovibrionia</taxon>
        <taxon>Desulfovibrionales</taxon>
        <taxon>Desulfovibrionaceae</taxon>
        <taxon>Bilophila</taxon>
    </lineage>
</organism>
<keyword evidence="4" id="KW-1185">Reference proteome</keyword>